<keyword evidence="2" id="KW-0479">Metal-binding</keyword>
<comment type="subcellular location">
    <subcellularLocation>
        <location evidence="1">Nucleus</location>
    </subcellularLocation>
</comment>
<feature type="domain" description="Xylanolytic transcriptional activator regulatory" evidence="7">
    <location>
        <begin position="334"/>
        <end position="426"/>
    </location>
</feature>
<comment type="caution">
    <text evidence="8">The sequence shown here is derived from an EMBL/GenBank/DDBJ whole genome shotgun (WGS) entry which is preliminary data.</text>
</comment>
<keyword evidence="5" id="KW-0539">Nucleus</keyword>
<feature type="region of interest" description="Disordered" evidence="6">
    <location>
        <begin position="1"/>
        <end position="30"/>
    </location>
</feature>
<dbReference type="InterPro" id="IPR007219">
    <property type="entry name" value="XnlR_reg_dom"/>
</dbReference>
<dbReference type="GO" id="GO:0003677">
    <property type="term" value="F:DNA binding"/>
    <property type="evidence" value="ECO:0007669"/>
    <property type="project" value="InterPro"/>
</dbReference>
<dbReference type="InterPro" id="IPR050815">
    <property type="entry name" value="TF_fung"/>
</dbReference>
<dbReference type="CDD" id="cd12148">
    <property type="entry name" value="fungal_TF_MHR"/>
    <property type="match status" value="1"/>
</dbReference>
<dbReference type="EMBL" id="JAGHQM010002162">
    <property type="protein sequence ID" value="KAH0551156.1"/>
    <property type="molecule type" value="Genomic_DNA"/>
</dbReference>
<gene>
    <name evidence="8" type="ORF">GP486_007510</name>
</gene>
<dbReference type="PANTHER" id="PTHR47338">
    <property type="entry name" value="ZN(II)2CYS6 TRANSCRIPTION FACTOR (EUROFUNG)-RELATED"/>
    <property type="match status" value="1"/>
</dbReference>
<reference evidence="8" key="1">
    <citation type="submission" date="2021-03" db="EMBL/GenBank/DDBJ databases">
        <title>Comparative genomics and phylogenomic investigation of the class Geoglossomycetes provide insights into ecological specialization and systematics.</title>
        <authorList>
            <person name="Melie T."/>
            <person name="Pirro S."/>
            <person name="Miller A.N."/>
            <person name="Quandt A."/>
        </authorList>
    </citation>
    <scope>NUCLEOTIDE SEQUENCE</scope>
    <source>
        <strain evidence="8">CAQ_001_2017</strain>
    </source>
</reference>
<evidence type="ECO:0000313" key="8">
    <source>
        <dbReference type="EMBL" id="KAH0551156.1"/>
    </source>
</evidence>
<evidence type="ECO:0000256" key="4">
    <source>
        <dbReference type="ARBA" id="ARBA00023163"/>
    </source>
</evidence>
<feature type="compositionally biased region" description="Basic and acidic residues" evidence="6">
    <location>
        <begin position="17"/>
        <end position="30"/>
    </location>
</feature>
<dbReference type="SMART" id="SM00906">
    <property type="entry name" value="Fungal_trans"/>
    <property type="match status" value="1"/>
</dbReference>
<accession>A0A9P8L2M1</accession>
<dbReference type="AlphaFoldDB" id="A0A9P8L2M1"/>
<dbReference type="GO" id="GO:0005634">
    <property type="term" value="C:nucleus"/>
    <property type="evidence" value="ECO:0007669"/>
    <property type="project" value="UniProtKB-SubCell"/>
</dbReference>
<dbReference type="Pfam" id="PF04082">
    <property type="entry name" value="Fungal_trans"/>
    <property type="match status" value="1"/>
</dbReference>
<evidence type="ECO:0000256" key="3">
    <source>
        <dbReference type="ARBA" id="ARBA00023015"/>
    </source>
</evidence>
<keyword evidence="4" id="KW-0804">Transcription</keyword>
<evidence type="ECO:0000313" key="9">
    <source>
        <dbReference type="Proteomes" id="UP000750711"/>
    </source>
</evidence>
<evidence type="ECO:0000256" key="2">
    <source>
        <dbReference type="ARBA" id="ARBA00022723"/>
    </source>
</evidence>
<dbReference type="GO" id="GO:0006351">
    <property type="term" value="P:DNA-templated transcription"/>
    <property type="evidence" value="ECO:0007669"/>
    <property type="project" value="InterPro"/>
</dbReference>
<dbReference type="PANTHER" id="PTHR47338:SF28">
    <property type="entry name" value="C6 TRANSCRIPTION FACTOR"/>
    <property type="match status" value="1"/>
</dbReference>
<dbReference type="GO" id="GO:0000981">
    <property type="term" value="F:DNA-binding transcription factor activity, RNA polymerase II-specific"/>
    <property type="evidence" value="ECO:0007669"/>
    <property type="project" value="InterPro"/>
</dbReference>
<keyword evidence="9" id="KW-1185">Reference proteome</keyword>
<dbReference type="GO" id="GO:0008270">
    <property type="term" value="F:zinc ion binding"/>
    <property type="evidence" value="ECO:0007669"/>
    <property type="project" value="InterPro"/>
</dbReference>
<evidence type="ECO:0000256" key="6">
    <source>
        <dbReference type="SAM" id="MobiDB-lite"/>
    </source>
</evidence>
<protein>
    <recommendedName>
        <fullName evidence="7">Xylanolytic transcriptional activator regulatory domain-containing protein</fullName>
    </recommendedName>
</protein>
<name>A0A9P8L2M1_9PEZI</name>
<dbReference type="Proteomes" id="UP000750711">
    <property type="component" value="Unassembled WGS sequence"/>
</dbReference>
<keyword evidence="3" id="KW-0805">Transcription regulation</keyword>
<evidence type="ECO:0000256" key="1">
    <source>
        <dbReference type="ARBA" id="ARBA00004123"/>
    </source>
</evidence>
<organism evidence="8 9">
    <name type="scientific">Trichoglossum hirsutum</name>
    <dbReference type="NCBI Taxonomy" id="265104"/>
    <lineage>
        <taxon>Eukaryota</taxon>
        <taxon>Fungi</taxon>
        <taxon>Dikarya</taxon>
        <taxon>Ascomycota</taxon>
        <taxon>Pezizomycotina</taxon>
        <taxon>Geoglossomycetes</taxon>
        <taxon>Geoglossales</taxon>
        <taxon>Geoglossaceae</taxon>
        <taxon>Trichoglossum</taxon>
    </lineage>
</organism>
<proteinExistence type="predicted"/>
<sequence>MGKPGWRARTAPGAGRRVLEKQSKRTSRARDAGQCLFRAYPLHMDPARLSIAEGKPDHAASADQRCVHRANSLPDRLEEIIQSHARILEGRVDGSSAQSVLSPHQESFISQSNGLQCDVRRAETALFLQKSAMFPTTDANNGPRIADFGTGAALGSGSGIVQGNGYQQHHHHPSNEGLSQQDLPSMHQDPQQYYPNPEPPLPSPRVKGPSSPRTAPSSPDHEFPPYDLLYSLVDLYFKHVNTWCPILHRRTAVDSLFGPSTLEEADRILLHAIVATTLRFSTDSRLTEERRKQYHDASKQKVLLYGLENSSVRALQALVILALDLVGTSNGPPGWNLLALMTRSVVQLGLSVERNSTTVAPKCSSIYTLRTMALPEPGSFIEDECRRRLFWMIFLLDRYATIATAFEFALDEKEIDRMLPCRDDLWTKDQFVETRWFRTTQRTDYALNRPENLGAFSYYIEILGILSRIHLFLKKPVDINAPSDVTAWQTEYRELDGILTSWKQSLPIEYRNMDRLLDSSASKAVNCGWVMLHATNQT</sequence>
<feature type="region of interest" description="Disordered" evidence="6">
    <location>
        <begin position="159"/>
        <end position="221"/>
    </location>
</feature>
<evidence type="ECO:0000259" key="7">
    <source>
        <dbReference type="SMART" id="SM00906"/>
    </source>
</evidence>
<evidence type="ECO:0000256" key="5">
    <source>
        <dbReference type="ARBA" id="ARBA00023242"/>
    </source>
</evidence>